<keyword evidence="5 10" id="KW-0547">Nucleotide-binding</keyword>
<comment type="subcellular location">
    <subcellularLocation>
        <location evidence="1 10">Cytoplasm</location>
    </subcellularLocation>
</comment>
<dbReference type="Pfam" id="PF05746">
    <property type="entry name" value="DALR_1"/>
    <property type="match status" value="1"/>
</dbReference>
<sequence>MYSLEKIKEHIAEKVNKALGEEIIQAPALVYPPNAEMGDLSLACFSLVKATRKSPAESADFLIGKISADDIIINLKAIGPYLNFTINKEYLTGEVIKEIFKAKEEYGENKSGKGEKVMIEYSNANTHKEYHVGHLRNICYGEAVKRILSVNGYKVIPVSYINDFGIHVAKTLWNYENFVKEKNLGGKIEPMPEEEKGYLLGEIYVDACRREEKDKTAKTMIGFMMKKIESRKGREYELWQKTRDWSIKYFAKIYKELGVEFKNIFYESQYIDKGLKMVKELLAKGILKKSEGAVIADLEKLGVLLFLRSDGTALYPVADIPLAIAKFEKYKIKKSIYVVDIRQSLYFKQIFSVLAKMGYKQKLIHLGYEFVKLPSGMMSSRTGNVITYRSLKEEMLDKAVKETRKRHKDWPQKKVEETAEKITLGAMKFEMIKVSAGSVITFDTAKALQFEGYTAAYLQYTYARIQSIFKKAKKQESKKTKLNFQNLREKKEESLILKLAKYPETVKKAGESYDPAEIAKYLFELAQDFNDYYHSVPVLKADDDIREARLAMLYAISQVLRNGLKVLGVEALEEM</sequence>
<keyword evidence="4 10" id="KW-0436">Ligase</keyword>
<dbReference type="GO" id="GO:0005737">
    <property type="term" value="C:cytoplasm"/>
    <property type="evidence" value="ECO:0007669"/>
    <property type="project" value="UniProtKB-SubCell"/>
</dbReference>
<dbReference type="Gene3D" id="1.10.730.10">
    <property type="entry name" value="Isoleucyl-tRNA Synthetase, Domain 1"/>
    <property type="match status" value="1"/>
</dbReference>
<comment type="subunit">
    <text evidence="10">Monomer.</text>
</comment>
<dbReference type="AlphaFoldDB" id="A0A2M7DEW4"/>
<dbReference type="Gene3D" id="3.40.50.620">
    <property type="entry name" value="HUPs"/>
    <property type="match status" value="1"/>
</dbReference>
<evidence type="ECO:0000256" key="6">
    <source>
        <dbReference type="ARBA" id="ARBA00022840"/>
    </source>
</evidence>
<dbReference type="SMART" id="SM00836">
    <property type="entry name" value="DALR_1"/>
    <property type="match status" value="1"/>
</dbReference>
<feature type="domain" description="Arginyl tRNA synthetase N-terminal" evidence="13">
    <location>
        <begin position="5"/>
        <end position="86"/>
    </location>
</feature>
<keyword evidence="7 10" id="KW-0648">Protein biosynthesis</keyword>
<accession>A0A2M7DEW4</accession>
<evidence type="ECO:0000313" key="14">
    <source>
        <dbReference type="EMBL" id="PIV47389.1"/>
    </source>
</evidence>
<keyword evidence="6 10" id="KW-0067">ATP-binding</keyword>
<evidence type="ECO:0000259" key="13">
    <source>
        <dbReference type="SMART" id="SM01016"/>
    </source>
</evidence>
<dbReference type="InterPro" id="IPR001278">
    <property type="entry name" value="Arg-tRNA-ligase"/>
</dbReference>
<dbReference type="InterPro" id="IPR008909">
    <property type="entry name" value="DALR_anticod-bd"/>
</dbReference>
<name>A0A2M7DEW4_9BACT</name>
<comment type="catalytic activity">
    <reaction evidence="9 10">
        <text>tRNA(Arg) + L-arginine + ATP = L-arginyl-tRNA(Arg) + AMP + diphosphate</text>
        <dbReference type="Rhea" id="RHEA:20301"/>
        <dbReference type="Rhea" id="RHEA-COMP:9658"/>
        <dbReference type="Rhea" id="RHEA-COMP:9673"/>
        <dbReference type="ChEBI" id="CHEBI:30616"/>
        <dbReference type="ChEBI" id="CHEBI:32682"/>
        <dbReference type="ChEBI" id="CHEBI:33019"/>
        <dbReference type="ChEBI" id="CHEBI:78442"/>
        <dbReference type="ChEBI" id="CHEBI:78513"/>
        <dbReference type="ChEBI" id="CHEBI:456215"/>
        <dbReference type="EC" id="6.1.1.19"/>
    </reaction>
</comment>
<dbReference type="Pfam" id="PF03485">
    <property type="entry name" value="Arg_tRNA_synt_N"/>
    <property type="match status" value="1"/>
</dbReference>
<evidence type="ECO:0000256" key="8">
    <source>
        <dbReference type="ARBA" id="ARBA00023146"/>
    </source>
</evidence>
<dbReference type="SUPFAM" id="SSF52374">
    <property type="entry name" value="Nucleotidylyl transferase"/>
    <property type="match status" value="1"/>
</dbReference>
<evidence type="ECO:0000313" key="15">
    <source>
        <dbReference type="Proteomes" id="UP000229030"/>
    </source>
</evidence>
<dbReference type="InterPro" id="IPR014729">
    <property type="entry name" value="Rossmann-like_a/b/a_fold"/>
</dbReference>
<dbReference type="PRINTS" id="PR01038">
    <property type="entry name" value="TRNASYNTHARG"/>
</dbReference>
<dbReference type="GO" id="GO:0006420">
    <property type="term" value="P:arginyl-tRNA aminoacylation"/>
    <property type="evidence" value="ECO:0007669"/>
    <property type="project" value="UniProtKB-UniRule"/>
</dbReference>
<dbReference type="FunFam" id="1.10.730.10:FF:000008">
    <property type="entry name" value="Arginine--tRNA ligase"/>
    <property type="match status" value="1"/>
</dbReference>
<dbReference type="EMBL" id="PETV01000005">
    <property type="protein sequence ID" value="PIV47389.1"/>
    <property type="molecule type" value="Genomic_DNA"/>
</dbReference>
<evidence type="ECO:0000256" key="7">
    <source>
        <dbReference type="ARBA" id="ARBA00022917"/>
    </source>
</evidence>
<dbReference type="Gene3D" id="3.30.1360.70">
    <property type="entry name" value="Arginyl tRNA synthetase N-terminal domain"/>
    <property type="match status" value="1"/>
</dbReference>
<proteinExistence type="inferred from homology"/>
<dbReference type="PANTHER" id="PTHR11956">
    <property type="entry name" value="ARGINYL-TRNA SYNTHETASE"/>
    <property type="match status" value="1"/>
</dbReference>
<dbReference type="Pfam" id="PF00750">
    <property type="entry name" value="tRNA-synt_1d"/>
    <property type="match status" value="1"/>
</dbReference>
<dbReference type="Proteomes" id="UP000229030">
    <property type="component" value="Unassembled WGS sequence"/>
</dbReference>
<dbReference type="SUPFAM" id="SSF47323">
    <property type="entry name" value="Anticodon-binding domain of a subclass of class I aminoacyl-tRNA synthetases"/>
    <property type="match status" value="1"/>
</dbReference>
<organism evidence="14 15">
    <name type="scientific">bacterium (Candidatus Gribaldobacteria) CG02_land_8_20_14_3_00_41_15</name>
    <dbReference type="NCBI Taxonomy" id="2014270"/>
    <lineage>
        <taxon>Bacteria</taxon>
        <taxon>Candidatus Gribaldobacteria</taxon>
    </lineage>
</organism>
<dbReference type="InterPro" id="IPR035684">
    <property type="entry name" value="ArgRS_core"/>
</dbReference>
<dbReference type="EC" id="6.1.1.19" evidence="10"/>
<reference evidence="15" key="1">
    <citation type="submission" date="2017-09" db="EMBL/GenBank/DDBJ databases">
        <title>Depth-based differentiation of microbial function through sediment-hosted aquifers and enrichment of novel symbionts in the deep terrestrial subsurface.</title>
        <authorList>
            <person name="Probst A.J."/>
            <person name="Ladd B."/>
            <person name="Jarett J.K."/>
            <person name="Geller-Mcgrath D.E."/>
            <person name="Sieber C.M.K."/>
            <person name="Emerson J.B."/>
            <person name="Anantharaman K."/>
            <person name="Thomas B.C."/>
            <person name="Malmstrom R."/>
            <person name="Stieglmeier M."/>
            <person name="Klingl A."/>
            <person name="Woyke T."/>
            <person name="Ryan C.M."/>
            <person name="Banfield J.F."/>
        </authorList>
    </citation>
    <scope>NUCLEOTIDE SEQUENCE [LARGE SCALE GENOMIC DNA]</scope>
</reference>
<evidence type="ECO:0000256" key="1">
    <source>
        <dbReference type="ARBA" id="ARBA00004496"/>
    </source>
</evidence>
<comment type="caution">
    <text evidence="14">The sequence shown here is derived from an EMBL/GenBank/DDBJ whole genome shotgun (WGS) entry which is preliminary data.</text>
</comment>
<evidence type="ECO:0000256" key="9">
    <source>
        <dbReference type="ARBA" id="ARBA00049339"/>
    </source>
</evidence>
<keyword evidence="3 10" id="KW-0963">Cytoplasm</keyword>
<comment type="similarity">
    <text evidence="2 10 11">Belongs to the class-I aminoacyl-tRNA synthetase family.</text>
</comment>
<evidence type="ECO:0000259" key="12">
    <source>
        <dbReference type="SMART" id="SM00836"/>
    </source>
</evidence>
<comment type="caution">
    <text evidence="10">Lacks conserved residue(s) required for the propagation of feature annotation.</text>
</comment>
<dbReference type="HAMAP" id="MF_00123">
    <property type="entry name" value="Arg_tRNA_synth"/>
    <property type="match status" value="1"/>
</dbReference>
<dbReference type="CDD" id="cd07956">
    <property type="entry name" value="Anticodon_Ia_Arg"/>
    <property type="match status" value="1"/>
</dbReference>
<dbReference type="InterPro" id="IPR009080">
    <property type="entry name" value="tRNAsynth_Ia_anticodon-bd"/>
</dbReference>
<dbReference type="InterPro" id="IPR036695">
    <property type="entry name" value="Arg-tRNA-synth_N_sf"/>
</dbReference>
<protein>
    <recommendedName>
        <fullName evidence="10">Arginine--tRNA ligase</fullName>
        <ecNumber evidence="10">6.1.1.19</ecNumber>
    </recommendedName>
    <alternativeName>
        <fullName evidence="10">Arginyl-tRNA synthetase</fullName>
        <shortName evidence="10">ArgRS</shortName>
    </alternativeName>
</protein>
<feature type="domain" description="DALR anticodon binding" evidence="12">
    <location>
        <begin position="458"/>
        <end position="575"/>
    </location>
</feature>
<gene>
    <name evidence="10 14" type="primary">argS</name>
    <name evidence="14" type="ORF">COS21_00215</name>
</gene>
<evidence type="ECO:0000256" key="2">
    <source>
        <dbReference type="ARBA" id="ARBA00005594"/>
    </source>
</evidence>
<dbReference type="SMART" id="SM01016">
    <property type="entry name" value="Arg_tRNA_synt_N"/>
    <property type="match status" value="1"/>
</dbReference>
<dbReference type="NCBIfam" id="TIGR00456">
    <property type="entry name" value="argS"/>
    <property type="match status" value="1"/>
</dbReference>
<dbReference type="SUPFAM" id="SSF55190">
    <property type="entry name" value="Arginyl-tRNA synthetase (ArgRS), N-terminal 'additional' domain"/>
    <property type="match status" value="1"/>
</dbReference>
<evidence type="ECO:0000256" key="11">
    <source>
        <dbReference type="RuleBase" id="RU363038"/>
    </source>
</evidence>
<dbReference type="PANTHER" id="PTHR11956:SF5">
    <property type="entry name" value="ARGININE--TRNA LIGASE, CYTOPLASMIC"/>
    <property type="match status" value="1"/>
</dbReference>
<dbReference type="GO" id="GO:0004814">
    <property type="term" value="F:arginine-tRNA ligase activity"/>
    <property type="evidence" value="ECO:0007669"/>
    <property type="project" value="UniProtKB-UniRule"/>
</dbReference>
<dbReference type="InterPro" id="IPR005148">
    <property type="entry name" value="Arg-tRNA-synth_N"/>
</dbReference>
<evidence type="ECO:0000256" key="3">
    <source>
        <dbReference type="ARBA" id="ARBA00022490"/>
    </source>
</evidence>
<evidence type="ECO:0000256" key="5">
    <source>
        <dbReference type="ARBA" id="ARBA00022741"/>
    </source>
</evidence>
<dbReference type="GO" id="GO:0005524">
    <property type="term" value="F:ATP binding"/>
    <property type="evidence" value="ECO:0007669"/>
    <property type="project" value="UniProtKB-UniRule"/>
</dbReference>
<evidence type="ECO:0000256" key="10">
    <source>
        <dbReference type="HAMAP-Rule" id="MF_00123"/>
    </source>
</evidence>
<evidence type="ECO:0000256" key="4">
    <source>
        <dbReference type="ARBA" id="ARBA00022598"/>
    </source>
</evidence>
<keyword evidence="8 10" id="KW-0030">Aminoacyl-tRNA synthetase</keyword>